<sequence length="69" mass="7480">MARTVLFLLIVALCAILSCVDGLAVLPAVPCSAVLVAYYREELLLDGVITDSTSDREIQHILAKLGYRC</sequence>
<reference evidence="2" key="1">
    <citation type="submission" date="2020-08" db="EMBL/GenBank/DDBJ databases">
        <title>Spodoptera exigua strain:BAW_Kor-Di-RS1 Genome sequencing and assembly.</title>
        <authorList>
            <person name="Kim J."/>
            <person name="Nam H.Y."/>
            <person name="Kwon M."/>
            <person name="Choi J.H."/>
            <person name="Cho S.R."/>
            <person name="Kim G.-H."/>
        </authorList>
    </citation>
    <scope>NUCLEOTIDE SEQUENCE</scope>
    <source>
        <strain evidence="2">BAW_Kor-Di-RS1</strain>
        <tissue evidence="2">Whole-body</tissue>
    </source>
</reference>
<protein>
    <submittedName>
        <fullName evidence="2">Uncharacterized protein</fullName>
    </submittedName>
</protein>
<dbReference type="AlphaFoldDB" id="A0A835G6N4"/>
<name>A0A835G6N4_SPOEX</name>
<dbReference type="PROSITE" id="PS51257">
    <property type="entry name" value="PROKAR_LIPOPROTEIN"/>
    <property type="match status" value="1"/>
</dbReference>
<proteinExistence type="predicted"/>
<gene>
    <name evidence="2" type="ORF">HW555_010769</name>
</gene>
<dbReference type="Proteomes" id="UP000648187">
    <property type="component" value="Unassembled WGS sequence"/>
</dbReference>
<keyword evidence="3" id="KW-1185">Reference proteome</keyword>
<keyword evidence="1" id="KW-0732">Signal</keyword>
<evidence type="ECO:0000313" key="2">
    <source>
        <dbReference type="EMBL" id="KAF9410018.1"/>
    </source>
</evidence>
<comment type="caution">
    <text evidence="2">The sequence shown here is derived from an EMBL/GenBank/DDBJ whole genome shotgun (WGS) entry which is preliminary data.</text>
</comment>
<accession>A0A835G6N4</accession>
<dbReference type="EMBL" id="JACKWZ010000282">
    <property type="protein sequence ID" value="KAF9410018.1"/>
    <property type="molecule type" value="Genomic_DNA"/>
</dbReference>
<feature type="chain" id="PRO_5032891231" evidence="1">
    <location>
        <begin position="23"/>
        <end position="69"/>
    </location>
</feature>
<evidence type="ECO:0000256" key="1">
    <source>
        <dbReference type="SAM" id="SignalP"/>
    </source>
</evidence>
<evidence type="ECO:0000313" key="3">
    <source>
        <dbReference type="Proteomes" id="UP000648187"/>
    </source>
</evidence>
<organism evidence="2 3">
    <name type="scientific">Spodoptera exigua</name>
    <name type="common">Beet armyworm</name>
    <name type="synonym">Noctua fulgens</name>
    <dbReference type="NCBI Taxonomy" id="7107"/>
    <lineage>
        <taxon>Eukaryota</taxon>
        <taxon>Metazoa</taxon>
        <taxon>Ecdysozoa</taxon>
        <taxon>Arthropoda</taxon>
        <taxon>Hexapoda</taxon>
        <taxon>Insecta</taxon>
        <taxon>Pterygota</taxon>
        <taxon>Neoptera</taxon>
        <taxon>Endopterygota</taxon>
        <taxon>Lepidoptera</taxon>
        <taxon>Glossata</taxon>
        <taxon>Ditrysia</taxon>
        <taxon>Noctuoidea</taxon>
        <taxon>Noctuidae</taxon>
        <taxon>Amphipyrinae</taxon>
        <taxon>Spodoptera</taxon>
    </lineage>
</organism>
<feature type="signal peptide" evidence="1">
    <location>
        <begin position="1"/>
        <end position="22"/>
    </location>
</feature>